<dbReference type="EMBL" id="JACBZH010000001">
    <property type="protein sequence ID" value="NYH92445.1"/>
    <property type="molecule type" value="Genomic_DNA"/>
</dbReference>
<protein>
    <submittedName>
        <fullName evidence="1">Uncharacterized protein</fullName>
    </submittedName>
</protein>
<sequence>MPTKNPAERSVWSARPSFRPRQMLTAHQLNAGLADEILREQLLNRAVHGYGVVVGLGLAVDEDGALIVEHGCVELTGGLALDRHGRMLYWKGGHIRPSDIVGEPPTAEGSYTLSAHFATHLPDTDGCFPFAGERAQWRKEGVVFTLRPECAPVDRHCAHHPDGACIGHDAYVCRRTGARPGPDPSNVPVSPDVDWVLAEPGELCATGLDGWWYDPDPDVCVPIACVQIRNLADPGCEPCYGFATESPDVCAVRPFVYRNPLLYELVKGCDVRLPRVEEISWQDWIDGGWRKRVPWPEFAERIAEGLEIRFTRPVRIATINQAGIFVTVRTQEEDADYWLPRQVPMRFVYVDEEGDAERCACVVRLVPESDWLAAEVTGRRSSLFGGAQVEVTIRGQLLRDTCGRMLDARPLDIAHGERGHERPGGDFVSAFRVARRHRVDSRTADNSAD</sequence>
<keyword evidence="2" id="KW-1185">Reference proteome</keyword>
<organism evidence="1 2">
    <name type="scientific">Actinopolymorpha rutila</name>
    <dbReference type="NCBI Taxonomy" id="446787"/>
    <lineage>
        <taxon>Bacteria</taxon>
        <taxon>Bacillati</taxon>
        <taxon>Actinomycetota</taxon>
        <taxon>Actinomycetes</taxon>
        <taxon>Propionibacteriales</taxon>
        <taxon>Actinopolymorphaceae</taxon>
        <taxon>Actinopolymorpha</taxon>
    </lineage>
</organism>
<dbReference type="Proteomes" id="UP000579605">
    <property type="component" value="Unassembled WGS sequence"/>
</dbReference>
<name>A0A852ZJY6_9ACTN</name>
<gene>
    <name evidence="1" type="ORF">F4554_005083</name>
</gene>
<reference evidence="1 2" key="1">
    <citation type="submission" date="2020-07" db="EMBL/GenBank/DDBJ databases">
        <title>Sequencing the genomes of 1000 actinobacteria strains.</title>
        <authorList>
            <person name="Klenk H.-P."/>
        </authorList>
    </citation>
    <scope>NUCLEOTIDE SEQUENCE [LARGE SCALE GENOMIC DNA]</scope>
    <source>
        <strain evidence="1 2">DSM 18448</strain>
    </source>
</reference>
<evidence type="ECO:0000313" key="2">
    <source>
        <dbReference type="Proteomes" id="UP000579605"/>
    </source>
</evidence>
<dbReference type="RefSeq" id="WP_179789872.1">
    <property type="nucleotide sequence ID" value="NZ_BAAARR010000005.1"/>
</dbReference>
<evidence type="ECO:0000313" key="1">
    <source>
        <dbReference type="EMBL" id="NYH92445.1"/>
    </source>
</evidence>
<accession>A0A852ZJY6</accession>
<dbReference type="AlphaFoldDB" id="A0A852ZJY6"/>
<comment type="caution">
    <text evidence="1">The sequence shown here is derived from an EMBL/GenBank/DDBJ whole genome shotgun (WGS) entry which is preliminary data.</text>
</comment>
<proteinExistence type="predicted"/>